<keyword evidence="2" id="KW-0815">Transposition</keyword>
<evidence type="ECO:0000256" key="4">
    <source>
        <dbReference type="ARBA" id="ARBA00023172"/>
    </source>
</evidence>
<dbReference type="STRING" id="1094715.GCA_000236165_03329"/>
<evidence type="ECO:0000259" key="6">
    <source>
        <dbReference type="Pfam" id="PF01526"/>
    </source>
</evidence>
<dbReference type="Proteomes" id="UP000254554">
    <property type="component" value="Unassembled WGS sequence"/>
</dbReference>
<dbReference type="EMBL" id="UGGT01000004">
    <property type="protein sequence ID" value="STO91719.1"/>
    <property type="molecule type" value="Genomic_DNA"/>
</dbReference>
<dbReference type="GO" id="GO:0004803">
    <property type="term" value="F:transposase activity"/>
    <property type="evidence" value="ECO:0007669"/>
    <property type="project" value="InterPro"/>
</dbReference>
<evidence type="ECO:0000313" key="8">
    <source>
        <dbReference type="EMBL" id="STO91582.1"/>
    </source>
</evidence>
<keyword evidence="10" id="KW-1185">Reference proteome</keyword>
<evidence type="ECO:0000256" key="1">
    <source>
        <dbReference type="ARBA" id="ARBA00009402"/>
    </source>
</evidence>
<dbReference type="GO" id="GO:0003677">
    <property type="term" value="F:DNA binding"/>
    <property type="evidence" value="ECO:0007669"/>
    <property type="project" value="UniProtKB-KW"/>
</dbReference>
<protein>
    <submittedName>
        <fullName evidence="8">Transposase and inactivated derivatives, TnpA family</fullName>
    </submittedName>
</protein>
<dbReference type="GeneID" id="93294418"/>
<dbReference type="InterPro" id="IPR002513">
    <property type="entry name" value="Tn3_Tnp_DDE_dom"/>
</dbReference>
<evidence type="ECO:0000313" key="10">
    <source>
        <dbReference type="Proteomes" id="UP000254554"/>
    </source>
</evidence>
<evidence type="ECO:0000259" key="7">
    <source>
        <dbReference type="Pfam" id="PF13700"/>
    </source>
</evidence>
<accession>A0A377IVX8</accession>
<feature type="coiled-coil region" evidence="5">
    <location>
        <begin position="380"/>
        <end position="407"/>
    </location>
</feature>
<evidence type="ECO:0000256" key="3">
    <source>
        <dbReference type="ARBA" id="ARBA00023125"/>
    </source>
</evidence>
<keyword evidence="3" id="KW-0238">DNA-binding</keyword>
<reference evidence="8 10" key="1">
    <citation type="submission" date="2018-06" db="EMBL/GenBank/DDBJ databases">
        <authorList>
            <consortium name="Pathogen Informatics"/>
            <person name="Doyle S."/>
        </authorList>
    </citation>
    <scope>NUCLEOTIDE SEQUENCE [LARGE SCALE GENOMIC DNA]</scope>
    <source>
        <strain evidence="8 10">NCTC11370</strain>
    </source>
</reference>
<feature type="domain" description="DUF4158" evidence="7">
    <location>
        <begin position="7"/>
        <end position="167"/>
    </location>
</feature>
<dbReference type="Pfam" id="PF13700">
    <property type="entry name" value="DUF4158"/>
    <property type="match status" value="1"/>
</dbReference>
<keyword evidence="5" id="KW-0175">Coiled coil</keyword>
<proteinExistence type="inferred from homology"/>
<dbReference type="InterPro" id="IPR025296">
    <property type="entry name" value="DUF4158"/>
</dbReference>
<keyword evidence="4" id="KW-0233">DNA recombination</keyword>
<dbReference type="InterPro" id="IPR047653">
    <property type="entry name" value="Tn3-like_transpos"/>
</dbReference>
<organism evidence="8 10">
    <name type="scientific">Fluoribacter dumoffii</name>
    <dbReference type="NCBI Taxonomy" id="463"/>
    <lineage>
        <taxon>Bacteria</taxon>
        <taxon>Pseudomonadati</taxon>
        <taxon>Pseudomonadota</taxon>
        <taxon>Gammaproteobacteria</taxon>
        <taxon>Legionellales</taxon>
        <taxon>Legionellaceae</taxon>
        <taxon>Fluoribacter</taxon>
    </lineage>
</organism>
<dbReference type="AlphaFoldDB" id="A0A377IVX8"/>
<comment type="similarity">
    <text evidence="1">Belongs to the transposase 7 family.</text>
</comment>
<name>A0A377IVX8_9GAMM</name>
<dbReference type="Pfam" id="PF01526">
    <property type="entry name" value="DDE_Tnp_Tn3"/>
    <property type="match status" value="1"/>
</dbReference>
<dbReference type="GO" id="GO:0006313">
    <property type="term" value="P:DNA transposition"/>
    <property type="evidence" value="ECO:0007669"/>
    <property type="project" value="InterPro"/>
</dbReference>
<evidence type="ECO:0000313" key="9">
    <source>
        <dbReference type="EMBL" id="STO91719.1"/>
    </source>
</evidence>
<gene>
    <name evidence="8" type="ORF">NCTC11370_03560</name>
    <name evidence="9" type="ORF">NCTC11370_03697</name>
</gene>
<dbReference type="NCBIfam" id="NF033527">
    <property type="entry name" value="transpos_Tn3"/>
    <property type="match status" value="1"/>
</dbReference>
<feature type="domain" description="Tn3 transposase DDE" evidence="6">
    <location>
        <begin position="602"/>
        <end position="993"/>
    </location>
</feature>
<dbReference type="EMBL" id="UGGT01000002">
    <property type="protein sequence ID" value="STO91582.1"/>
    <property type="molecule type" value="Genomic_DNA"/>
</dbReference>
<sequence>MRLMDVLPDNEVNRYNRPPALNSDSRKKYFKVDQIIQEAIKKQAKNVESKIGLLLQYGYFKASGRFFTSKSFKLSDIKYVSKVLGVTTPADFLEQYLDRTRQNHRILILDICGYIEFTSAIEFFDEVAGDMVEKQMHPRKMFYVLIEQLRQKKIELPSYDKISRTITEKFHGFEKNIIQKMTETISKEQAEALEQLTELPEKHYERSLLTRLKVINQSLKPGKIKSGIRNFLIIKNLHKEVSPLIKKLELSAEATKYYAQWVIKAKTTQVAEITEPYKRHLYLTAFVDHCYKIWQDTLVDILLKCVQQQLNKAQQAVSKMIMEKMPEKNQLTVSVLSGLDDSQSTVNAVQGVLYNKELSSEDKILKLYTIVPSPKNDTPLSKAELDAKKLKRQLDAEQTRCDEFDALSNLSRKLQNRVADIVKYLEFEVCKGAEDLYSAILHYQSVKSITSTAPDAFLDDLEYAAIHRDEQFNVSLYKAILFCKIATAIKCGQISLIHSYRYLSIDAYLIPEPYWDEHKAHLLEKLGLTQFIDIEQVLLLLRGILDKQFIDVNQRIVEGTNPYTTIQKDGGFSVHTPAVDKPDYNSISMIIGSDRYVPILQMMSEMNALTTFTSNFKHHKIKGSAGAPNNEIFYAGLFSLASNIGLHKLANTAIGINYNTLSNTVNWYFSLENLHAVNQSLTDLMGKLWLPEQFKREKELLHTSSDGKKQCVSAESLNANESFKYFGNGKGSSVYRFIDERGILFYSTVFSSSERDAAYVLDGLLHNDAIASTMHSTDTHGYTEMVFAVSHLIDVTFAPRIKDLSGQNLVSFRRMKTELTNKGYPIKPAYYVNEHKIKRNWDTILRLIATIKLREHRASTILKRMGEYSNQHPLQEALKEFGRIIKSIFMLKYFDDVALRQTIEKQLNKGELANKFSGAISFADPNLLEAHSEDQEISVMCRTIIQNIIILWNYIELTRIIMKSEPDERESLLENIVSASILTWQHVNLHGTYDFSNLLSVNDSEYSLDEVVNFRAA</sequence>
<evidence type="ECO:0000256" key="2">
    <source>
        <dbReference type="ARBA" id="ARBA00022578"/>
    </source>
</evidence>
<evidence type="ECO:0000256" key="5">
    <source>
        <dbReference type="SAM" id="Coils"/>
    </source>
</evidence>
<dbReference type="RefSeq" id="WP_019350400.1">
    <property type="nucleotide sequence ID" value="NZ_UGGT01000002.1"/>
</dbReference>
<dbReference type="OrthoDB" id="5292689at2"/>